<keyword evidence="5 6" id="KW-0472">Membrane</keyword>
<accession>A0A382BQV0</accession>
<feature type="transmembrane region" description="Helical" evidence="6">
    <location>
        <begin position="225"/>
        <end position="251"/>
    </location>
</feature>
<evidence type="ECO:0000256" key="1">
    <source>
        <dbReference type="ARBA" id="ARBA00004651"/>
    </source>
</evidence>
<dbReference type="PANTHER" id="PTHR30482:SF17">
    <property type="entry name" value="ABC TRANSPORTER ATP-BINDING PROTEIN"/>
    <property type="match status" value="1"/>
</dbReference>
<dbReference type="InterPro" id="IPR001851">
    <property type="entry name" value="ABC_transp_permease"/>
</dbReference>
<dbReference type="GO" id="GO:0015658">
    <property type="term" value="F:branched-chain amino acid transmembrane transporter activity"/>
    <property type="evidence" value="ECO:0007669"/>
    <property type="project" value="InterPro"/>
</dbReference>
<keyword evidence="4 6" id="KW-1133">Transmembrane helix</keyword>
<gene>
    <name evidence="7" type="ORF">METZ01_LOCUS169054</name>
</gene>
<organism evidence="7">
    <name type="scientific">marine metagenome</name>
    <dbReference type="NCBI Taxonomy" id="408172"/>
    <lineage>
        <taxon>unclassified sequences</taxon>
        <taxon>metagenomes</taxon>
        <taxon>ecological metagenomes</taxon>
    </lineage>
</organism>
<name>A0A382BQV0_9ZZZZ</name>
<feature type="transmembrane region" description="Helical" evidence="6">
    <location>
        <begin position="283"/>
        <end position="301"/>
    </location>
</feature>
<dbReference type="EMBL" id="UINC01030953">
    <property type="protein sequence ID" value="SVB16200.1"/>
    <property type="molecule type" value="Genomic_DNA"/>
</dbReference>
<evidence type="ECO:0000256" key="6">
    <source>
        <dbReference type="SAM" id="Phobius"/>
    </source>
</evidence>
<reference evidence="7" key="1">
    <citation type="submission" date="2018-05" db="EMBL/GenBank/DDBJ databases">
        <authorList>
            <person name="Lanie J.A."/>
            <person name="Ng W.-L."/>
            <person name="Kazmierczak K.M."/>
            <person name="Andrzejewski T.M."/>
            <person name="Davidsen T.M."/>
            <person name="Wayne K.J."/>
            <person name="Tettelin H."/>
            <person name="Glass J.I."/>
            <person name="Rusch D."/>
            <person name="Podicherti R."/>
            <person name="Tsui H.-C.T."/>
            <person name="Winkler M.E."/>
        </authorList>
    </citation>
    <scope>NUCLEOTIDE SEQUENCE</scope>
</reference>
<keyword evidence="2" id="KW-1003">Cell membrane</keyword>
<feature type="transmembrane region" description="Helical" evidence="6">
    <location>
        <begin position="307"/>
        <end position="333"/>
    </location>
</feature>
<dbReference type="GO" id="GO:0005886">
    <property type="term" value="C:plasma membrane"/>
    <property type="evidence" value="ECO:0007669"/>
    <property type="project" value="UniProtKB-SubCell"/>
</dbReference>
<keyword evidence="3 6" id="KW-0812">Transmembrane</keyword>
<evidence type="ECO:0000313" key="7">
    <source>
        <dbReference type="EMBL" id="SVB16200.1"/>
    </source>
</evidence>
<evidence type="ECO:0000256" key="2">
    <source>
        <dbReference type="ARBA" id="ARBA00022475"/>
    </source>
</evidence>
<dbReference type="Pfam" id="PF02653">
    <property type="entry name" value="BPD_transp_2"/>
    <property type="match status" value="1"/>
</dbReference>
<feature type="transmembrane region" description="Helical" evidence="6">
    <location>
        <begin position="102"/>
        <end position="128"/>
    </location>
</feature>
<comment type="subcellular location">
    <subcellularLocation>
        <location evidence="1">Cell membrane</location>
        <topology evidence="1">Multi-pass membrane protein</topology>
    </subcellularLocation>
</comment>
<dbReference type="InterPro" id="IPR043428">
    <property type="entry name" value="LivM-like"/>
</dbReference>
<feature type="transmembrane region" description="Helical" evidence="6">
    <location>
        <begin position="49"/>
        <end position="68"/>
    </location>
</feature>
<feature type="transmembrane region" description="Helical" evidence="6">
    <location>
        <begin position="185"/>
        <end position="204"/>
    </location>
</feature>
<feature type="transmembrane region" description="Helical" evidence="6">
    <location>
        <begin position="135"/>
        <end position="150"/>
    </location>
</feature>
<dbReference type="PANTHER" id="PTHR30482">
    <property type="entry name" value="HIGH-AFFINITY BRANCHED-CHAIN AMINO ACID TRANSPORT SYSTEM PERMEASE"/>
    <property type="match status" value="1"/>
</dbReference>
<dbReference type="CDD" id="cd06581">
    <property type="entry name" value="TM_PBP1_LivM_like"/>
    <property type="match status" value="1"/>
</dbReference>
<evidence type="ECO:0000256" key="5">
    <source>
        <dbReference type="ARBA" id="ARBA00023136"/>
    </source>
</evidence>
<sequence length="355" mass="38505">MTVLNRVAAARPGTSGRFSRLLTIELLVLVLFALMPLLLVLIWGEDDSFFWVVFTTKVMLLSFLALSFDLAWGYAGLMSFGQALFFGGSGYVVAVMSRDLGISSVFIIVPVGIVVGLILAALLGAFLLSGSRTPSIIFIAFGTLTGSYAAERLARAWYYLGGQNGVSVSKTMTIGDMPLYEGFGFYYLAFGFLLIVYIGCRFLVRSQFGLVLAGIREREERIAFLGYKVQLTRALVFALSGAIAGLGGGLYAFHEGFVWPALMGPLTSTQAILYSLFGGVSTLIGPIVGVSGIEFATIILIDYLRDYWIIILGFLLLLVIMFRPTGLVGLLVSDRERIGSFGRHGVVRKPDARGD</sequence>
<evidence type="ECO:0008006" key="8">
    <source>
        <dbReference type="Google" id="ProtNLM"/>
    </source>
</evidence>
<feature type="transmembrane region" description="Helical" evidence="6">
    <location>
        <begin position="75"/>
        <end position="96"/>
    </location>
</feature>
<dbReference type="AlphaFoldDB" id="A0A382BQV0"/>
<feature type="transmembrane region" description="Helical" evidence="6">
    <location>
        <begin position="21"/>
        <end position="43"/>
    </location>
</feature>
<evidence type="ECO:0000256" key="4">
    <source>
        <dbReference type="ARBA" id="ARBA00022989"/>
    </source>
</evidence>
<evidence type="ECO:0000256" key="3">
    <source>
        <dbReference type="ARBA" id="ARBA00022692"/>
    </source>
</evidence>
<protein>
    <recommendedName>
        <fullName evidence="8">Branched-chain amino acid ABC transporter permease</fullName>
    </recommendedName>
</protein>
<proteinExistence type="predicted"/>